<evidence type="ECO:0000313" key="3">
    <source>
        <dbReference type="Proteomes" id="UP001458880"/>
    </source>
</evidence>
<dbReference type="AlphaFoldDB" id="A0AAW1MG00"/>
<protein>
    <submittedName>
        <fullName evidence="2">Uncharacterized protein</fullName>
    </submittedName>
</protein>
<keyword evidence="3" id="KW-1185">Reference proteome</keyword>
<comment type="caution">
    <text evidence="2">The sequence shown here is derived from an EMBL/GenBank/DDBJ whole genome shotgun (WGS) entry which is preliminary data.</text>
</comment>
<feature type="region of interest" description="Disordered" evidence="1">
    <location>
        <begin position="22"/>
        <end position="50"/>
    </location>
</feature>
<proteinExistence type="predicted"/>
<reference evidence="2 3" key="1">
    <citation type="journal article" date="2024" name="BMC Genomics">
        <title>De novo assembly and annotation of Popillia japonica's genome with initial clues to its potential as an invasive pest.</title>
        <authorList>
            <person name="Cucini C."/>
            <person name="Boschi S."/>
            <person name="Funari R."/>
            <person name="Cardaioli E."/>
            <person name="Iannotti N."/>
            <person name="Marturano G."/>
            <person name="Paoli F."/>
            <person name="Bruttini M."/>
            <person name="Carapelli A."/>
            <person name="Frati F."/>
            <person name="Nardi F."/>
        </authorList>
    </citation>
    <scope>NUCLEOTIDE SEQUENCE [LARGE SCALE GENOMIC DNA]</scope>
    <source>
        <strain evidence="2">DMR45628</strain>
    </source>
</reference>
<feature type="compositionally biased region" description="Acidic residues" evidence="1">
    <location>
        <begin position="30"/>
        <end position="45"/>
    </location>
</feature>
<dbReference type="EMBL" id="JASPKY010000054">
    <property type="protein sequence ID" value="KAK9744939.1"/>
    <property type="molecule type" value="Genomic_DNA"/>
</dbReference>
<name>A0AAW1MG00_POPJA</name>
<organism evidence="2 3">
    <name type="scientific">Popillia japonica</name>
    <name type="common">Japanese beetle</name>
    <dbReference type="NCBI Taxonomy" id="7064"/>
    <lineage>
        <taxon>Eukaryota</taxon>
        <taxon>Metazoa</taxon>
        <taxon>Ecdysozoa</taxon>
        <taxon>Arthropoda</taxon>
        <taxon>Hexapoda</taxon>
        <taxon>Insecta</taxon>
        <taxon>Pterygota</taxon>
        <taxon>Neoptera</taxon>
        <taxon>Endopterygota</taxon>
        <taxon>Coleoptera</taxon>
        <taxon>Polyphaga</taxon>
        <taxon>Scarabaeiformia</taxon>
        <taxon>Scarabaeidae</taxon>
        <taxon>Rutelinae</taxon>
        <taxon>Popillia</taxon>
    </lineage>
</organism>
<dbReference type="Proteomes" id="UP001458880">
    <property type="component" value="Unassembled WGS sequence"/>
</dbReference>
<accession>A0AAW1MG00</accession>
<evidence type="ECO:0000256" key="1">
    <source>
        <dbReference type="SAM" id="MobiDB-lite"/>
    </source>
</evidence>
<evidence type="ECO:0000313" key="2">
    <source>
        <dbReference type="EMBL" id="KAK9744939.1"/>
    </source>
</evidence>
<sequence length="70" mass="7835">MELNQAEHNMALGYAVGYNLVNKQSGSSSSEDELSDVESDGEEYEESSRGVVPQKMSYRMWKATARNTKI</sequence>
<gene>
    <name evidence="2" type="ORF">QE152_g7444</name>
</gene>